<evidence type="ECO:0000256" key="1">
    <source>
        <dbReference type="SAM" id="SignalP"/>
    </source>
</evidence>
<accession>A0A7X1KN19</accession>
<protein>
    <submittedName>
        <fullName evidence="2">Uncharacterized protein</fullName>
    </submittedName>
</protein>
<evidence type="ECO:0000313" key="3">
    <source>
        <dbReference type="Proteomes" id="UP000566813"/>
    </source>
</evidence>
<dbReference type="Proteomes" id="UP000566813">
    <property type="component" value="Unassembled WGS sequence"/>
</dbReference>
<organism evidence="2 3">
    <name type="scientific">Novosphingobium flavum</name>
    <dbReference type="NCBI Taxonomy" id="1778672"/>
    <lineage>
        <taxon>Bacteria</taxon>
        <taxon>Pseudomonadati</taxon>
        <taxon>Pseudomonadota</taxon>
        <taxon>Alphaproteobacteria</taxon>
        <taxon>Sphingomonadales</taxon>
        <taxon>Sphingomonadaceae</taxon>
        <taxon>Novosphingobium</taxon>
    </lineage>
</organism>
<keyword evidence="3" id="KW-1185">Reference proteome</keyword>
<feature type="chain" id="PRO_5031439545" evidence="1">
    <location>
        <begin position="27"/>
        <end position="623"/>
    </location>
</feature>
<feature type="signal peptide" evidence="1">
    <location>
        <begin position="1"/>
        <end position="26"/>
    </location>
</feature>
<reference evidence="2 3" key="1">
    <citation type="submission" date="2020-08" db="EMBL/GenBank/DDBJ databases">
        <title>The genome sequence of type strain Novosphingobium flavum NBRC 111647.</title>
        <authorList>
            <person name="Liu Y."/>
        </authorList>
    </citation>
    <scope>NUCLEOTIDE SEQUENCE [LARGE SCALE GENOMIC DNA]</scope>
    <source>
        <strain evidence="2 3">NBRC 111647</strain>
    </source>
</reference>
<evidence type="ECO:0000313" key="2">
    <source>
        <dbReference type="EMBL" id="MBC2667182.1"/>
    </source>
</evidence>
<sequence>MKPSLLALPLLALALPAALGPTPAFAQAVGRPISDADDLAGFERRAALAKEIGATEVVVTEGLPLADWELDKGDTYPEWFVHHASMLKVFPTGAVAPFIDPVWVKRMQAIVRQRCSVLQRLNLRAVWRANEPAVLPEAFFTAHPELRGPRIDHPARSTKTHFAPNVDRPEMLAIYRQSIQQLLQACPAVDSFVWTTTDAGSGFDWTPGLYPGANGNADFRDRPVADRVAGFMNTLKGAARDIGRDIRININQIEPRQWMIPTFGPDVLENILRKLEPGLAVNGRQGDGKPYDGGTWGRAPTRAAFYPVTGIVAPDFEPVVKPSGGHVVVPLGEESALPFTARLLRATKDQPMATRSQRLAALRLFASSEVGEDRADLLIEQWNALDGAARYLDVLDFGAMLRFGHVLNRWITRPMVPFPLELTPAEKADWRPFLFQAKGEEQAANLADIQAMRMYEGWGAHLLFQRAVELAKPRVERAAAIAGQLAAAAPDAARRQEWLVQQMRLQALALLLQSADDMVSYQAQLDRVHQRTAKPEADAPLGARADWDREDLMALARREIDTMVALRALMLSSGQPILDLAERRQDETVMRLGPDVAAQLKHKIDTMNAHWRDYDRLSTVPNP</sequence>
<gene>
    <name evidence="2" type="ORF">H7F51_16805</name>
</gene>
<keyword evidence="1" id="KW-0732">Signal</keyword>
<comment type="caution">
    <text evidence="2">The sequence shown here is derived from an EMBL/GenBank/DDBJ whole genome shotgun (WGS) entry which is preliminary data.</text>
</comment>
<dbReference type="RefSeq" id="WP_185665475.1">
    <property type="nucleotide sequence ID" value="NZ_JACLAW010000015.1"/>
</dbReference>
<proteinExistence type="predicted"/>
<dbReference type="EMBL" id="JACLAW010000015">
    <property type="protein sequence ID" value="MBC2667182.1"/>
    <property type="molecule type" value="Genomic_DNA"/>
</dbReference>
<dbReference type="AlphaFoldDB" id="A0A7X1KN19"/>
<name>A0A7X1KN19_9SPHN</name>